<name>A0ACB8RD09_9AGAM</name>
<reference evidence="1" key="2">
    <citation type="journal article" date="2022" name="New Phytol.">
        <title>Evolutionary transition to the ectomycorrhizal habit in the genomes of a hyperdiverse lineage of mushroom-forming fungi.</title>
        <authorList>
            <person name="Looney B."/>
            <person name="Miyauchi S."/>
            <person name="Morin E."/>
            <person name="Drula E."/>
            <person name="Courty P.E."/>
            <person name="Kohler A."/>
            <person name="Kuo A."/>
            <person name="LaButti K."/>
            <person name="Pangilinan J."/>
            <person name="Lipzen A."/>
            <person name="Riley R."/>
            <person name="Andreopoulos W."/>
            <person name="He G."/>
            <person name="Johnson J."/>
            <person name="Nolan M."/>
            <person name="Tritt A."/>
            <person name="Barry K.W."/>
            <person name="Grigoriev I.V."/>
            <person name="Nagy L.G."/>
            <person name="Hibbett D."/>
            <person name="Henrissat B."/>
            <person name="Matheny P.B."/>
            <person name="Labbe J."/>
            <person name="Martin F.M."/>
        </authorList>
    </citation>
    <scope>NUCLEOTIDE SEQUENCE</scope>
    <source>
        <strain evidence="1">FP105234-sp</strain>
    </source>
</reference>
<gene>
    <name evidence="1" type="ORF">FA95DRAFT_1610911</name>
</gene>
<keyword evidence="2" id="KW-1185">Reference proteome</keyword>
<dbReference type="Proteomes" id="UP000814033">
    <property type="component" value="Unassembled WGS sequence"/>
</dbReference>
<sequence>MAFNHYRSHRGWGSQQYRFGAPPHPSFEPQASWTGLHYYTAHAPDPDPALYDFAVSRIPGAGGVGLYEARHWHRLVYGGLAGIVHRSPAELGYAAAYEAFRATIHHEGIYDPLDGDDAREADALIALAIGEATHLAREAPRGDPYARQTTAEAAAATAALIASQARDLRDLGPEYYRARSRGGGALGDAYAEDDSLMMRRAGGGRGRSVSPMPGMYGSEGGYSEERYGRGGSGEERYGRGGSGEERYGRGGFGEERYGRERYGEGARYGGGGLGSSAFDSGRTYGGGIGIGGMGGGGPYNSSSFGGGSMNGGSPLLGVPRRARAVSLSPGGFAPQVVRQGGSDYGGGGGGAAYSGFGGGGGMGSSGGAYGGAAGMGMPGGAAPGMGMPGSAYGGGGGYGAPAAFGASMPGAYGAGAPGGYGASAPGLYGGGATGAYGTSAPGGYALSGGSASPYGAGTSAYGYAGGAYGAQQQGMVQGQPGQTIVIERPRRKHQHRHGRRKHHRPRVDGYETSY</sequence>
<protein>
    <submittedName>
        <fullName evidence="1">Uncharacterized protein</fullName>
    </submittedName>
</protein>
<reference evidence="1" key="1">
    <citation type="submission" date="2021-02" db="EMBL/GenBank/DDBJ databases">
        <authorList>
            <consortium name="DOE Joint Genome Institute"/>
            <person name="Ahrendt S."/>
            <person name="Looney B.P."/>
            <person name="Miyauchi S."/>
            <person name="Morin E."/>
            <person name="Drula E."/>
            <person name="Courty P.E."/>
            <person name="Chicoki N."/>
            <person name="Fauchery L."/>
            <person name="Kohler A."/>
            <person name="Kuo A."/>
            <person name="Labutti K."/>
            <person name="Pangilinan J."/>
            <person name="Lipzen A."/>
            <person name="Riley R."/>
            <person name="Andreopoulos W."/>
            <person name="He G."/>
            <person name="Johnson J."/>
            <person name="Barry K.W."/>
            <person name="Grigoriev I.V."/>
            <person name="Nagy L."/>
            <person name="Hibbett D."/>
            <person name="Henrissat B."/>
            <person name="Matheny P.B."/>
            <person name="Labbe J."/>
            <person name="Martin F."/>
        </authorList>
    </citation>
    <scope>NUCLEOTIDE SEQUENCE</scope>
    <source>
        <strain evidence="1">FP105234-sp</strain>
    </source>
</reference>
<accession>A0ACB8RD09</accession>
<dbReference type="EMBL" id="MU276115">
    <property type="protein sequence ID" value="KAI0041571.1"/>
    <property type="molecule type" value="Genomic_DNA"/>
</dbReference>
<comment type="caution">
    <text evidence="1">The sequence shown here is derived from an EMBL/GenBank/DDBJ whole genome shotgun (WGS) entry which is preliminary data.</text>
</comment>
<evidence type="ECO:0000313" key="1">
    <source>
        <dbReference type="EMBL" id="KAI0041571.1"/>
    </source>
</evidence>
<evidence type="ECO:0000313" key="2">
    <source>
        <dbReference type="Proteomes" id="UP000814033"/>
    </source>
</evidence>
<organism evidence="1 2">
    <name type="scientific">Auriscalpium vulgare</name>
    <dbReference type="NCBI Taxonomy" id="40419"/>
    <lineage>
        <taxon>Eukaryota</taxon>
        <taxon>Fungi</taxon>
        <taxon>Dikarya</taxon>
        <taxon>Basidiomycota</taxon>
        <taxon>Agaricomycotina</taxon>
        <taxon>Agaricomycetes</taxon>
        <taxon>Russulales</taxon>
        <taxon>Auriscalpiaceae</taxon>
        <taxon>Auriscalpium</taxon>
    </lineage>
</organism>
<proteinExistence type="predicted"/>